<dbReference type="EMBL" id="BAAAZP010000226">
    <property type="protein sequence ID" value="GAA3714698.1"/>
    <property type="molecule type" value="Genomic_DNA"/>
</dbReference>
<keyword evidence="3" id="KW-0808">Transferase</keyword>
<gene>
    <name evidence="3" type="ORF">GCM10022224_095430</name>
</gene>
<feature type="transmembrane region" description="Helical" evidence="1">
    <location>
        <begin position="323"/>
        <end position="341"/>
    </location>
</feature>
<reference evidence="4" key="1">
    <citation type="journal article" date="2019" name="Int. J. Syst. Evol. Microbiol.">
        <title>The Global Catalogue of Microorganisms (GCM) 10K type strain sequencing project: providing services to taxonomists for standard genome sequencing and annotation.</title>
        <authorList>
            <consortium name="The Broad Institute Genomics Platform"/>
            <consortium name="The Broad Institute Genome Sequencing Center for Infectious Disease"/>
            <person name="Wu L."/>
            <person name="Ma J."/>
        </authorList>
    </citation>
    <scope>NUCLEOTIDE SEQUENCE [LARGE SCALE GENOMIC DNA]</scope>
    <source>
        <strain evidence="4">JCM 16904</strain>
    </source>
</reference>
<dbReference type="RefSeq" id="WP_344895183.1">
    <property type="nucleotide sequence ID" value="NZ_BAAAZP010000226.1"/>
</dbReference>
<proteinExistence type="predicted"/>
<protein>
    <submittedName>
        <fullName evidence="3">Acyltransferase</fullName>
    </submittedName>
</protein>
<evidence type="ECO:0000313" key="4">
    <source>
        <dbReference type="Proteomes" id="UP001500902"/>
    </source>
</evidence>
<name>A0ABP7E878_9ACTN</name>
<feature type="domain" description="Acyltransferase 3" evidence="2">
    <location>
        <begin position="16"/>
        <end position="375"/>
    </location>
</feature>
<dbReference type="InterPro" id="IPR050879">
    <property type="entry name" value="Acyltransferase_3"/>
</dbReference>
<evidence type="ECO:0000259" key="2">
    <source>
        <dbReference type="Pfam" id="PF01757"/>
    </source>
</evidence>
<sequence length="403" mass="43099">MLSAPVQCPPPGRRAAWLDALRGLAAMLVVLEHAFKFLLPEARLPVKAVFEPGWCGVMVFFLVSGYIVPASLERRDSVRAFWISRVFRLYPLLGVCAAGVGLLMLAGWDGLHVWWSDRPVSMVVGHATMLQNLLHVPNLVNVLWTLSYEMAFYLLVTALFTLGLHRGSTATALGLATAALLGAGVLPAALLSTGGSGRMLTVVVAVTVLLAAGLLAVLRGGTAVRRAGALVIGVTVLGLLALNQSFPVPEQGLLILATMFAGTALYRARQGEISWRQGGWVVLVPIVGVWVARDQPGLQTAIVVAWVAFAVGMAAQDREVPRVLAWLGVISYSIYLLHPLLLEGVERFWPEPLAVPLGPRLVALTGVIGLLLGLSALTWRFVEAPGQRLGRRLSSARTGSRSP</sequence>
<keyword evidence="1" id="KW-1133">Transmembrane helix</keyword>
<organism evidence="3 4">
    <name type="scientific">Nonomuraea antimicrobica</name>
    <dbReference type="NCBI Taxonomy" id="561173"/>
    <lineage>
        <taxon>Bacteria</taxon>
        <taxon>Bacillati</taxon>
        <taxon>Actinomycetota</taxon>
        <taxon>Actinomycetes</taxon>
        <taxon>Streptosporangiales</taxon>
        <taxon>Streptosporangiaceae</taxon>
        <taxon>Nonomuraea</taxon>
    </lineage>
</organism>
<comment type="caution">
    <text evidence="3">The sequence shown here is derived from an EMBL/GenBank/DDBJ whole genome shotgun (WGS) entry which is preliminary data.</text>
</comment>
<accession>A0ABP7E878</accession>
<feature type="transmembrane region" description="Helical" evidence="1">
    <location>
        <begin position="227"/>
        <end position="246"/>
    </location>
</feature>
<evidence type="ECO:0000256" key="1">
    <source>
        <dbReference type="SAM" id="Phobius"/>
    </source>
</evidence>
<dbReference type="Proteomes" id="UP001500902">
    <property type="component" value="Unassembled WGS sequence"/>
</dbReference>
<feature type="transmembrane region" description="Helical" evidence="1">
    <location>
        <begin position="51"/>
        <end position="68"/>
    </location>
</feature>
<dbReference type="Pfam" id="PF01757">
    <property type="entry name" value="Acyl_transf_3"/>
    <property type="match status" value="1"/>
</dbReference>
<feature type="transmembrane region" description="Helical" evidence="1">
    <location>
        <begin position="275"/>
        <end position="292"/>
    </location>
</feature>
<feature type="transmembrane region" description="Helical" evidence="1">
    <location>
        <begin position="142"/>
        <end position="164"/>
    </location>
</feature>
<feature type="transmembrane region" description="Helical" evidence="1">
    <location>
        <begin position="171"/>
        <end position="193"/>
    </location>
</feature>
<feature type="transmembrane region" description="Helical" evidence="1">
    <location>
        <begin position="199"/>
        <end position="218"/>
    </location>
</feature>
<dbReference type="PANTHER" id="PTHR23028">
    <property type="entry name" value="ACETYLTRANSFERASE"/>
    <property type="match status" value="1"/>
</dbReference>
<dbReference type="GO" id="GO:0016746">
    <property type="term" value="F:acyltransferase activity"/>
    <property type="evidence" value="ECO:0007669"/>
    <property type="project" value="UniProtKB-KW"/>
</dbReference>
<feature type="transmembrane region" description="Helical" evidence="1">
    <location>
        <begin position="252"/>
        <end position="268"/>
    </location>
</feature>
<dbReference type="PANTHER" id="PTHR23028:SF53">
    <property type="entry name" value="ACYL_TRANSF_3 DOMAIN-CONTAINING PROTEIN"/>
    <property type="match status" value="1"/>
</dbReference>
<keyword evidence="4" id="KW-1185">Reference proteome</keyword>
<keyword evidence="3" id="KW-0012">Acyltransferase</keyword>
<dbReference type="InterPro" id="IPR002656">
    <property type="entry name" value="Acyl_transf_3_dom"/>
</dbReference>
<keyword evidence="1" id="KW-0472">Membrane</keyword>
<feature type="transmembrane region" description="Helical" evidence="1">
    <location>
        <begin position="361"/>
        <end position="382"/>
    </location>
</feature>
<feature type="transmembrane region" description="Helical" evidence="1">
    <location>
        <begin position="298"/>
        <end position="316"/>
    </location>
</feature>
<feature type="transmembrane region" description="Helical" evidence="1">
    <location>
        <begin position="89"/>
        <end position="108"/>
    </location>
</feature>
<evidence type="ECO:0000313" key="3">
    <source>
        <dbReference type="EMBL" id="GAA3714698.1"/>
    </source>
</evidence>
<keyword evidence="1" id="KW-0812">Transmembrane</keyword>